<dbReference type="OMA" id="GQCTYHP"/>
<dbReference type="InterPro" id="IPR034922">
    <property type="entry name" value="REX1-like_exo"/>
</dbReference>
<dbReference type="VEuPathDB" id="FungiDB:SMAC_05533"/>
<feature type="compositionally biased region" description="Polar residues" evidence="5">
    <location>
        <begin position="59"/>
        <end position="71"/>
    </location>
</feature>
<dbReference type="PANTHER" id="PTHR12801">
    <property type="entry name" value="RNA EXONUCLEASE REXO1 / RECO3 FAMILY MEMBER-RELATED"/>
    <property type="match status" value="1"/>
</dbReference>
<keyword evidence="2" id="KW-0540">Nuclease</keyword>
<accession>A0A8S9A078</accession>
<dbReference type="SMART" id="SM00479">
    <property type="entry name" value="EXOIII"/>
    <property type="match status" value="1"/>
</dbReference>
<keyword evidence="4" id="KW-0269">Exonuclease</keyword>
<feature type="compositionally biased region" description="Basic and acidic residues" evidence="5">
    <location>
        <begin position="125"/>
        <end position="134"/>
    </location>
</feature>
<protein>
    <recommendedName>
        <fullName evidence="6">Exonuclease domain-containing protein</fullName>
    </recommendedName>
</protein>
<name>A0A8S9A078_SORMA</name>
<dbReference type="Gene3D" id="3.30.420.10">
    <property type="entry name" value="Ribonuclease H-like superfamily/Ribonuclease H"/>
    <property type="match status" value="1"/>
</dbReference>
<feature type="compositionally biased region" description="Basic and acidic residues" evidence="5">
    <location>
        <begin position="33"/>
        <end position="44"/>
    </location>
</feature>
<dbReference type="GO" id="GO:0004527">
    <property type="term" value="F:exonuclease activity"/>
    <property type="evidence" value="ECO:0007669"/>
    <property type="project" value="UniProtKB-KW"/>
</dbReference>
<dbReference type="InterPro" id="IPR036397">
    <property type="entry name" value="RNaseH_sf"/>
</dbReference>
<evidence type="ECO:0000256" key="4">
    <source>
        <dbReference type="ARBA" id="ARBA00022839"/>
    </source>
</evidence>
<dbReference type="PANTHER" id="PTHR12801:SF112">
    <property type="entry name" value="RNA EXONUCLEASE 3"/>
    <property type="match status" value="1"/>
</dbReference>
<feature type="region of interest" description="Disordered" evidence="5">
    <location>
        <begin position="33"/>
        <end position="138"/>
    </location>
</feature>
<dbReference type="CDD" id="cd06145">
    <property type="entry name" value="REX1_like"/>
    <property type="match status" value="1"/>
</dbReference>
<evidence type="ECO:0000313" key="8">
    <source>
        <dbReference type="Proteomes" id="UP000433876"/>
    </source>
</evidence>
<evidence type="ECO:0000256" key="1">
    <source>
        <dbReference type="ARBA" id="ARBA00006357"/>
    </source>
</evidence>
<organism evidence="7 8">
    <name type="scientific">Sordaria macrospora</name>
    <dbReference type="NCBI Taxonomy" id="5147"/>
    <lineage>
        <taxon>Eukaryota</taxon>
        <taxon>Fungi</taxon>
        <taxon>Dikarya</taxon>
        <taxon>Ascomycota</taxon>
        <taxon>Pezizomycotina</taxon>
        <taxon>Sordariomycetes</taxon>
        <taxon>Sordariomycetidae</taxon>
        <taxon>Sordariales</taxon>
        <taxon>Sordariaceae</taxon>
        <taxon>Sordaria</taxon>
    </lineage>
</organism>
<dbReference type="GO" id="GO:0003676">
    <property type="term" value="F:nucleic acid binding"/>
    <property type="evidence" value="ECO:0007669"/>
    <property type="project" value="InterPro"/>
</dbReference>
<evidence type="ECO:0000313" key="7">
    <source>
        <dbReference type="EMBL" id="KAA8634241.1"/>
    </source>
</evidence>
<evidence type="ECO:0000256" key="2">
    <source>
        <dbReference type="ARBA" id="ARBA00022722"/>
    </source>
</evidence>
<dbReference type="EMBL" id="NMPR01000025">
    <property type="protein sequence ID" value="KAA8634241.1"/>
    <property type="molecule type" value="Genomic_DNA"/>
</dbReference>
<evidence type="ECO:0000256" key="5">
    <source>
        <dbReference type="SAM" id="MobiDB-lite"/>
    </source>
</evidence>
<gene>
    <name evidence="7" type="ORF">SMACR_05533</name>
</gene>
<comment type="caution">
    <text evidence="7">The sequence shown here is derived from an EMBL/GenBank/DDBJ whole genome shotgun (WGS) entry which is preliminary data.</text>
</comment>
<dbReference type="InterPro" id="IPR012337">
    <property type="entry name" value="RNaseH-like_sf"/>
</dbReference>
<keyword evidence="3" id="KW-0378">Hydrolase</keyword>
<dbReference type="SUPFAM" id="SSF53098">
    <property type="entry name" value="Ribonuclease H-like"/>
    <property type="match status" value="1"/>
</dbReference>
<feature type="domain" description="Exonuclease" evidence="6">
    <location>
        <begin position="427"/>
        <end position="638"/>
    </location>
</feature>
<reference evidence="7 8" key="1">
    <citation type="submission" date="2017-07" db="EMBL/GenBank/DDBJ databases">
        <title>Genome sequence of the Sordaria macrospora wild type strain R19027.</title>
        <authorList>
            <person name="Nowrousian M."/>
            <person name="Teichert I."/>
            <person name="Kueck U."/>
        </authorList>
    </citation>
    <scope>NUCLEOTIDE SEQUENCE [LARGE SCALE GENOMIC DNA]</scope>
    <source>
        <strain evidence="7 8">R19027</strain>
        <tissue evidence="7">Mycelium</tissue>
    </source>
</reference>
<feature type="region of interest" description="Disordered" evidence="5">
    <location>
        <begin position="491"/>
        <end position="524"/>
    </location>
</feature>
<dbReference type="InterPro" id="IPR013520">
    <property type="entry name" value="Ribonucl_H"/>
</dbReference>
<evidence type="ECO:0000256" key="3">
    <source>
        <dbReference type="ARBA" id="ARBA00022801"/>
    </source>
</evidence>
<feature type="region of interest" description="Disordered" evidence="5">
    <location>
        <begin position="680"/>
        <end position="709"/>
    </location>
</feature>
<dbReference type="GO" id="GO:0005634">
    <property type="term" value="C:nucleus"/>
    <property type="evidence" value="ECO:0007669"/>
    <property type="project" value="TreeGrafter"/>
</dbReference>
<proteinExistence type="inferred from homology"/>
<dbReference type="Proteomes" id="UP000433876">
    <property type="component" value="Unassembled WGS sequence"/>
</dbReference>
<dbReference type="InterPro" id="IPR047021">
    <property type="entry name" value="REXO1/3/4-like"/>
</dbReference>
<feature type="compositionally biased region" description="Low complexity" evidence="5">
    <location>
        <begin position="102"/>
        <end position="124"/>
    </location>
</feature>
<comment type="similarity">
    <text evidence="1">Belongs to the REXO1/REXO3 family.</text>
</comment>
<sequence>METVLQNLGSIPCLHGDRCTDSKCLFQHSWNKKPEAPASAKHDGPDEDDNPRKRRKLSSEPTQSTASTTAEPSKPVSEPVTAKKPVSPPPLGRKPTVLSVQSTPSAAPATPASKPAATSSQTSPDPEKSSEKKVPIRKLQPARKVETLNPRMLKGVAPATFEFRFKALTMLHDQFARLNKEMEKAASEDQESKKLVLTPQELIWLSLDLEEKIAMDKPSIYNNVIKNRIMGYKKMTPKQWLEERLAEIKKEEERKAAATQANSKKQALLGPPKEIKTGLTPKEEIAFLPHILTSITELAQHGYVPEPPSEEEIKKAREGIEAAMGWEVCDRCTKRFQVFPGRREEDGALTTGGPCTYHWGRLLYPERDPTSTVQQERTYKCCKQLAGDSTGCTSCSTHVFTIKSPARLATIVPFMETPENPSVPKDRAVCFDCEMCYTVNGLELVRLTAVDWPDGKELLDILVRPMGEILDLNSRFSGVWPEDLINAEPWKPVAPLDPVTDTESSAKTPTTTTTNPPEPGQRKKMQIVPSLSVARDLLFSLISPTTPLIGHGLENDLNAMRICHPTLIDTVLLFPHQKKPLPYRYGLKMLMEWHLNKAIQIEPDVDDVQGGKLLGHDSAEDARAAGELVRYKIQNEWAKRKREGWTLKKGVFVPPKDKKGAAAGGSNGKKLTVEGIEGSAAAAGSTGAMLAEVRRQTRDGTEDGEVVEV</sequence>
<feature type="compositionally biased region" description="Basic and acidic residues" evidence="5">
    <location>
        <begin position="692"/>
        <end position="701"/>
    </location>
</feature>
<evidence type="ECO:0000259" key="6">
    <source>
        <dbReference type="SMART" id="SM00479"/>
    </source>
</evidence>
<dbReference type="AlphaFoldDB" id="A0A8S9A078"/>